<proteinExistence type="predicted"/>
<dbReference type="OrthoDB" id="198480at2759"/>
<dbReference type="InterPro" id="IPR008884">
    <property type="entry name" value="TylF_MeTrfase"/>
</dbReference>
<dbReference type="AlphaFoldDB" id="A0A8J1TGP0"/>
<dbReference type="SUPFAM" id="SSF53335">
    <property type="entry name" value="S-adenosyl-L-methionine-dependent methyltransferases"/>
    <property type="match status" value="1"/>
</dbReference>
<evidence type="ECO:0000313" key="1">
    <source>
        <dbReference type="EMBL" id="CAH1777233.1"/>
    </source>
</evidence>
<accession>A0A8J1TGP0</accession>
<gene>
    <name evidence="1" type="ORF">OFUS_LOCUS4296</name>
</gene>
<sequence>MKNNSNMGYTLLACTSVVCLMLLSAVHVYKEKSKLPLVTPSPIAMTNNPIYVSVNSPYGTVDLVKAINQHNEDTTTTQLKMLREKYLDLMKTVITGMNCLSAKELQESNPRKLDNAWTERLSLIGISGLRNIQELLENVISNDIPGDFLEAGVWRGGGSIFAKAVINSYNQSHDRKVWLCDSFQGLPKSTNKKDNDYFSSLKWIKISEDIVKQNFRRFSLLDDTVHFVKGWFVYSLPCIRNKIKHISVLRMDGDMYESLTDTFYNLYDLVPIGGYIIIDDWNIPEARKAVTEFRRMHQIESKLTVFRYNISAYWKVEKKVQLNMPWYTNFVNSRKLYRNEKLSTC</sequence>
<dbReference type="EMBL" id="CAIIXF020000002">
    <property type="protein sequence ID" value="CAH1777233.1"/>
    <property type="molecule type" value="Genomic_DNA"/>
</dbReference>
<reference evidence="1" key="1">
    <citation type="submission" date="2022-03" db="EMBL/GenBank/DDBJ databases">
        <authorList>
            <person name="Martin C."/>
        </authorList>
    </citation>
    <scope>NUCLEOTIDE SEQUENCE</scope>
</reference>
<dbReference type="InterPro" id="IPR029063">
    <property type="entry name" value="SAM-dependent_MTases_sf"/>
</dbReference>
<dbReference type="Pfam" id="PF05711">
    <property type="entry name" value="TylF"/>
    <property type="match status" value="1"/>
</dbReference>
<evidence type="ECO:0000313" key="2">
    <source>
        <dbReference type="Proteomes" id="UP000749559"/>
    </source>
</evidence>
<organism evidence="1 2">
    <name type="scientific">Owenia fusiformis</name>
    <name type="common">Polychaete worm</name>
    <dbReference type="NCBI Taxonomy" id="6347"/>
    <lineage>
        <taxon>Eukaryota</taxon>
        <taxon>Metazoa</taxon>
        <taxon>Spiralia</taxon>
        <taxon>Lophotrochozoa</taxon>
        <taxon>Annelida</taxon>
        <taxon>Polychaeta</taxon>
        <taxon>Sedentaria</taxon>
        <taxon>Canalipalpata</taxon>
        <taxon>Sabellida</taxon>
        <taxon>Oweniida</taxon>
        <taxon>Oweniidae</taxon>
        <taxon>Owenia</taxon>
    </lineage>
</organism>
<dbReference type="PANTHER" id="PTHR40036">
    <property type="entry name" value="MACROCIN O-METHYLTRANSFERASE"/>
    <property type="match status" value="1"/>
</dbReference>
<dbReference type="Proteomes" id="UP000749559">
    <property type="component" value="Unassembled WGS sequence"/>
</dbReference>
<comment type="caution">
    <text evidence="1">The sequence shown here is derived from an EMBL/GenBank/DDBJ whole genome shotgun (WGS) entry which is preliminary data.</text>
</comment>
<dbReference type="Gene3D" id="3.40.50.150">
    <property type="entry name" value="Vaccinia Virus protein VP39"/>
    <property type="match status" value="1"/>
</dbReference>
<dbReference type="PANTHER" id="PTHR40036:SF1">
    <property type="entry name" value="MACROCIN O-METHYLTRANSFERASE"/>
    <property type="match status" value="1"/>
</dbReference>
<keyword evidence="2" id="KW-1185">Reference proteome</keyword>
<name>A0A8J1TGP0_OWEFU</name>
<protein>
    <submittedName>
        <fullName evidence="1">Uncharacterized protein</fullName>
    </submittedName>
</protein>